<evidence type="ECO:0000313" key="11">
    <source>
        <dbReference type="Proteomes" id="UP000824002"/>
    </source>
</evidence>
<name>A0A9D1FKB2_9FIRM</name>
<evidence type="ECO:0000256" key="5">
    <source>
        <dbReference type="ARBA" id="ARBA00022741"/>
    </source>
</evidence>
<proteinExistence type="inferred from homology"/>
<dbReference type="PROSITE" id="PS50893">
    <property type="entry name" value="ABC_TRANSPORTER_2"/>
    <property type="match status" value="1"/>
</dbReference>
<evidence type="ECO:0000256" key="2">
    <source>
        <dbReference type="ARBA" id="ARBA00005417"/>
    </source>
</evidence>
<dbReference type="InterPro" id="IPR050095">
    <property type="entry name" value="ECF_ABC_transporter_ATP-bd"/>
</dbReference>
<dbReference type="PANTHER" id="PTHR43553">
    <property type="entry name" value="HEAVY METAL TRANSPORTER"/>
    <property type="match status" value="1"/>
</dbReference>
<dbReference type="InterPro" id="IPR015856">
    <property type="entry name" value="ABC_transpr_CbiO/EcfA_su"/>
</dbReference>
<evidence type="ECO:0000259" key="9">
    <source>
        <dbReference type="PROSITE" id="PS50893"/>
    </source>
</evidence>
<keyword evidence="3" id="KW-0813">Transport</keyword>
<reference evidence="10" key="2">
    <citation type="journal article" date="2021" name="PeerJ">
        <title>Extensive microbial diversity within the chicken gut microbiome revealed by metagenomics and culture.</title>
        <authorList>
            <person name="Gilroy R."/>
            <person name="Ravi A."/>
            <person name="Getino M."/>
            <person name="Pursley I."/>
            <person name="Horton D.L."/>
            <person name="Alikhan N.F."/>
            <person name="Baker D."/>
            <person name="Gharbi K."/>
            <person name="Hall N."/>
            <person name="Watson M."/>
            <person name="Adriaenssens E.M."/>
            <person name="Foster-Nyarko E."/>
            <person name="Jarju S."/>
            <person name="Secka A."/>
            <person name="Antonio M."/>
            <person name="Oren A."/>
            <person name="Chaudhuri R.R."/>
            <person name="La Ragione R."/>
            <person name="Hildebrand F."/>
            <person name="Pallen M.J."/>
        </authorList>
    </citation>
    <scope>NUCLEOTIDE SEQUENCE</scope>
    <source>
        <strain evidence="10">CHK199-13235</strain>
    </source>
</reference>
<evidence type="ECO:0000313" key="10">
    <source>
        <dbReference type="EMBL" id="HIS75386.1"/>
    </source>
</evidence>
<evidence type="ECO:0000256" key="1">
    <source>
        <dbReference type="ARBA" id="ARBA00004202"/>
    </source>
</evidence>
<keyword evidence="8" id="KW-0472">Membrane</keyword>
<dbReference type="FunFam" id="3.40.50.300:FF:000224">
    <property type="entry name" value="Energy-coupling factor transporter ATP-binding protein EcfA"/>
    <property type="match status" value="1"/>
</dbReference>
<dbReference type="GO" id="GO:0016887">
    <property type="term" value="F:ATP hydrolysis activity"/>
    <property type="evidence" value="ECO:0007669"/>
    <property type="project" value="InterPro"/>
</dbReference>
<dbReference type="InterPro" id="IPR003593">
    <property type="entry name" value="AAA+_ATPase"/>
</dbReference>
<dbReference type="SMART" id="SM00382">
    <property type="entry name" value="AAA"/>
    <property type="match status" value="1"/>
</dbReference>
<dbReference type="PROSITE" id="PS00211">
    <property type="entry name" value="ABC_TRANSPORTER_1"/>
    <property type="match status" value="1"/>
</dbReference>
<sequence length="291" mass="32433">MDQPIISAQDIYFEYRNEEDGTAVPVLKGIDLAIHDGEFVAVLGHNGSGKSTFAKHCNAILLPTGGEMVVAGINTKDEDRLFDIRQNVGMVFQNPDNQIVATIVEEDVAFALENMGVEPSEIRRRVDEALKQVGMYEYREHAPHQLSGGQKQRVAIAGILAMRPRCIVLDEPTAMLDPQGRREVMKTIRQLNRDFGTTVVLITHYMDEAAVSDRVVIIDSGNVLKDGTPKEVFQEVELLKSVGLDVPQVTELIYELRKEGVNLPQDILTEDECYEAIKSLFTKEGGLRHDD</sequence>
<keyword evidence="5" id="KW-0547">Nucleotide-binding</keyword>
<dbReference type="Pfam" id="PF00005">
    <property type="entry name" value="ABC_tran"/>
    <property type="match status" value="1"/>
</dbReference>
<dbReference type="GO" id="GO:0043190">
    <property type="term" value="C:ATP-binding cassette (ABC) transporter complex"/>
    <property type="evidence" value="ECO:0007669"/>
    <property type="project" value="TreeGrafter"/>
</dbReference>
<evidence type="ECO:0000256" key="8">
    <source>
        <dbReference type="ARBA" id="ARBA00023136"/>
    </source>
</evidence>
<dbReference type="InterPro" id="IPR017871">
    <property type="entry name" value="ABC_transporter-like_CS"/>
</dbReference>
<dbReference type="InterPro" id="IPR030947">
    <property type="entry name" value="EcfA_1"/>
</dbReference>
<evidence type="ECO:0000256" key="4">
    <source>
        <dbReference type="ARBA" id="ARBA00022475"/>
    </source>
</evidence>
<dbReference type="GO" id="GO:0005524">
    <property type="term" value="F:ATP binding"/>
    <property type="evidence" value="ECO:0007669"/>
    <property type="project" value="UniProtKB-KW"/>
</dbReference>
<dbReference type="SUPFAM" id="SSF52540">
    <property type="entry name" value="P-loop containing nucleoside triphosphate hydrolases"/>
    <property type="match status" value="1"/>
</dbReference>
<evidence type="ECO:0000256" key="7">
    <source>
        <dbReference type="ARBA" id="ARBA00022967"/>
    </source>
</evidence>
<gene>
    <name evidence="10" type="ORF">IAB51_01110</name>
</gene>
<dbReference type="CDD" id="cd03225">
    <property type="entry name" value="ABC_cobalt_CbiO_domain1"/>
    <property type="match status" value="1"/>
</dbReference>
<feature type="domain" description="ABC transporter" evidence="9">
    <location>
        <begin position="6"/>
        <end position="245"/>
    </location>
</feature>
<protein>
    <submittedName>
        <fullName evidence="10">Energy-coupling factor transporter ATPase</fullName>
    </submittedName>
</protein>
<comment type="subcellular location">
    <subcellularLocation>
        <location evidence="1">Cell membrane</location>
        <topology evidence="1">Peripheral membrane protein</topology>
    </subcellularLocation>
</comment>
<comment type="caution">
    <text evidence="10">The sequence shown here is derived from an EMBL/GenBank/DDBJ whole genome shotgun (WGS) entry which is preliminary data.</text>
</comment>
<dbReference type="NCBIfam" id="NF010167">
    <property type="entry name" value="PRK13648.1"/>
    <property type="match status" value="1"/>
</dbReference>
<comment type="similarity">
    <text evidence="2">Belongs to the ABC transporter superfamily.</text>
</comment>
<keyword evidence="6" id="KW-0067">ATP-binding</keyword>
<keyword evidence="7" id="KW-1278">Translocase</keyword>
<organism evidence="10 11">
    <name type="scientific">Candidatus Merdivicinus excrementipullorum</name>
    <dbReference type="NCBI Taxonomy" id="2840867"/>
    <lineage>
        <taxon>Bacteria</taxon>
        <taxon>Bacillati</taxon>
        <taxon>Bacillota</taxon>
        <taxon>Clostridia</taxon>
        <taxon>Eubacteriales</taxon>
        <taxon>Oscillospiraceae</taxon>
        <taxon>Oscillospiraceae incertae sedis</taxon>
        <taxon>Candidatus Merdivicinus</taxon>
    </lineage>
</organism>
<dbReference type="GO" id="GO:0042626">
    <property type="term" value="F:ATPase-coupled transmembrane transporter activity"/>
    <property type="evidence" value="ECO:0007669"/>
    <property type="project" value="TreeGrafter"/>
</dbReference>
<dbReference type="EMBL" id="DVJP01000013">
    <property type="protein sequence ID" value="HIS75386.1"/>
    <property type="molecule type" value="Genomic_DNA"/>
</dbReference>
<reference evidence="10" key="1">
    <citation type="submission" date="2020-10" db="EMBL/GenBank/DDBJ databases">
        <authorList>
            <person name="Gilroy R."/>
        </authorList>
    </citation>
    <scope>NUCLEOTIDE SEQUENCE</scope>
    <source>
        <strain evidence="10">CHK199-13235</strain>
    </source>
</reference>
<dbReference type="InterPro" id="IPR027417">
    <property type="entry name" value="P-loop_NTPase"/>
</dbReference>
<dbReference type="PANTHER" id="PTHR43553:SF24">
    <property type="entry name" value="ENERGY-COUPLING FACTOR TRANSPORTER ATP-BINDING PROTEIN ECFA1"/>
    <property type="match status" value="1"/>
</dbReference>
<dbReference type="InterPro" id="IPR003439">
    <property type="entry name" value="ABC_transporter-like_ATP-bd"/>
</dbReference>
<dbReference type="AlphaFoldDB" id="A0A9D1FKB2"/>
<dbReference type="Gene3D" id="3.40.50.300">
    <property type="entry name" value="P-loop containing nucleotide triphosphate hydrolases"/>
    <property type="match status" value="1"/>
</dbReference>
<evidence type="ECO:0000256" key="3">
    <source>
        <dbReference type="ARBA" id="ARBA00022448"/>
    </source>
</evidence>
<dbReference type="NCBIfam" id="TIGR04520">
    <property type="entry name" value="ECF_ATPase_1"/>
    <property type="match status" value="1"/>
</dbReference>
<evidence type="ECO:0000256" key="6">
    <source>
        <dbReference type="ARBA" id="ARBA00022840"/>
    </source>
</evidence>
<dbReference type="Proteomes" id="UP000824002">
    <property type="component" value="Unassembled WGS sequence"/>
</dbReference>
<keyword evidence="4" id="KW-1003">Cell membrane</keyword>
<accession>A0A9D1FKB2</accession>